<evidence type="ECO:0000256" key="9">
    <source>
        <dbReference type="ARBA" id="ARBA00022840"/>
    </source>
</evidence>
<comment type="catalytic activity">
    <reaction evidence="1">
        <text>ATP + protein L-histidine = ADP + protein N-phospho-L-histidine.</text>
        <dbReference type="EC" id="2.7.13.3"/>
    </reaction>
</comment>
<evidence type="ECO:0000256" key="2">
    <source>
        <dbReference type="ARBA" id="ARBA00004141"/>
    </source>
</evidence>
<keyword evidence="16" id="KW-1185">Reference proteome</keyword>
<dbReference type="CDD" id="cd00130">
    <property type="entry name" value="PAS"/>
    <property type="match status" value="2"/>
</dbReference>
<dbReference type="GO" id="GO:0006355">
    <property type="term" value="P:regulation of DNA-templated transcription"/>
    <property type="evidence" value="ECO:0007669"/>
    <property type="project" value="InterPro"/>
</dbReference>
<dbReference type="SUPFAM" id="SSF55785">
    <property type="entry name" value="PYP-like sensor domain (PAS domain)"/>
    <property type="match status" value="2"/>
</dbReference>
<dbReference type="GO" id="GO:0000156">
    <property type="term" value="F:phosphorelay response regulator activity"/>
    <property type="evidence" value="ECO:0007669"/>
    <property type="project" value="TreeGrafter"/>
</dbReference>
<dbReference type="PROSITE" id="PS50112">
    <property type="entry name" value="PAS"/>
    <property type="match status" value="2"/>
</dbReference>
<feature type="domain" description="PAS" evidence="14">
    <location>
        <begin position="9"/>
        <end position="79"/>
    </location>
</feature>
<evidence type="ECO:0000259" key="14">
    <source>
        <dbReference type="PROSITE" id="PS50112"/>
    </source>
</evidence>
<dbReference type="PANTHER" id="PTHR42878:SF7">
    <property type="entry name" value="SENSOR HISTIDINE KINASE GLRK"/>
    <property type="match status" value="1"/>
</dbReference>
<keyword evidence="10" id="KW-1133">Transmembrane helix</keyword>
<keyword evidence="9" id="KW-0067">ATP-binding</keyword>
<evidence type="ECO:0000256" key="12">
    <source>
        <dbReference type="ARBA" id="ARBA00023136"/>
    </source>
</evidence>
<keyword evidence="12" id="KW-0472">Membrane</keyword>
<dbReference type="SMART" id="SM00387">
    <property type="entry name" value="HATPase_c"/>
    <property type="match status" value="1"/>
</dbReference>
<evidence type="ECO:0000256" key="10">
    <source>
        <dbReference type="ARBA" id="ARBA00022989"/>
    </source>
</evidence>
<dbReference type="EMBL" id="MWPH01000003">
    <property type="protein sequence ID" value="OVE84021.1"/>
    <property type="molecule type" value="Genomic_DNA"/>
</dbReference>
<protein>
    <recommendedName>
        <fullName evidence="3">histidine kinase</fullName>
        <ecNumber evidence="3">2.7.13.3</ecNumber>
    </recommendedName>
</protein>
<dbReference type="CDD" id="cd00075">
    <property type="entry name" value="HATPase"/>
    <property type="match status" value="1"/>
</dbReference>
<dbReference type="SMART" id="SM00091">
    <property type="entry name" value="PAS"/>
    <property type="match status" value="2"/>
</dbReference>
<dbReference type="InterPro" id="IPR004358">
    <property type="entry name" value="Sig_transdc_His_kin-like_C"/>
</dbReference>
<evidence type="ECO:0000256" key="3">
    <source>
        <dbReference type="ARBA" id="ARBA00012438"/>
    </source>
</evidence>
<evidence type="ECO:0000259" key="13">
    <source>
        <dbReference type="PROSITE" id="PS50109"/>
    </source>
</evidence>
<dbReference type="Proteomes" id="UP000196084">
    <property type="component" value="Unassembled WGS sequence"/>
</dbReference>
<dbReference type="InterPro" id="IPR003661">
    <property type="entry name" value="HisK_dim/P_dom"/>
</dbReference>
<reference evidence="15 16" key="1">
    <citation type="submission" date="2017-02" db="EMBL/GenBank/DDBJ databases">
        <title>Natronthermophilus aegyptiacus gen. nov.,sp. nov., an aerobic, extremely halophilic alkalithermophilic archaeon isolated from the athalassohaline Wadi An Natrun, Egypt.</title>
        <authorList>
            <person name="Zhao B."/>
        </authorList>
    </citation>
    <scope>NUCLEOTIDE SEQUENCE [LARGE SCALE GENOMIC DNA]</scope>
    <source>
        <strain evidence="15 16">CGMCC 1.3597</strain>
    </source>
</reference>
<dbReference type="GO" id="GO:0005524">
    <property type="term" value="F:ATP binding"/>
    <property type="evidence" value="ECO:0007669"/>
    <property type="project" value="UniProtKB-KW"/>
</dbReference>
<comment type="caution">
    <text evidence="15">The sequence shown here is derived from an EMBL/GenBank/DDBJ whole genome shotgun (WGS) entry which is preliminary data.</text>
</comment>
<evidence type="ECO:0000256" key="6">
    <source>
        <dbReference type="ARBA" id="ARBA00022692"/>
    </source>
</evidence>
<feature type="domain" description="PAS" evidence="14">
    <location>
        <begin position="131"/>
        <end position="201"/>
    </location>
</feature>
<dbReference type="GO" id="GO:0016020">
    <property type="term" value="C:membrane"/>
    <property type="evidence" value="ECO:0007669"/>
    <property type="project" value="UniProtKB-SubCell"/>
</dbReference>
<dbReference type="InterPro" id="IPR013656">
    <property type="entry name" value="PAS_4"/>
</dbReference>
<dbReference type="EC" id="2.7.13.3" evidence="3"/>
<evidence type="ECO:0000256" key="4">
    <source>
        <dbReference type="ARBA" id="ARBA00022553"/>
    </source>
</evidence>
<comment type="subcellular location">
    <subcellularLocation>
        <location evidence="2">Membrane</location>
        <topology evidence="2">Multi-pass membrane protein</topology>
    </subcellularLocation>
</comment>
<dbReference type="Gene3D" id="3.30.450.20">
    <property type="entry name" value="PAS domain"/>
    <property type="match status" value="2"/>
</dbReference>
<keyword evidence="4" id="KW-0597">Phosphoprotein</keyword>
<evidence type="ECO:0000256" key="8">
    <source>
        <dbReference type="ARBA" id="ARBA00022777"/>
    </source>
</evidence>
<keyword evidence="7" id="KW-0547">Nucleotide-binding</keyword>
<proteinExistence type="predicted"/>
<evidence type="ECO:0000256" key="11">
    <source>
        <dbReference type="ARBA" id="ARBA00023012"/>
    </source>
</evidence>
<dbReference type="GO" id="GO:0030295">
    <property type="term" value="F:protein kinase activator activity"/>
    <property type="evidence" value="ECO:0007669"/>
    <property type="project" value="TreeGrafter"/>
</dbReference>
<name>A0A202E6X8_9EURY</name>
<evidence type="ECO:0000313" key="16">
    <source>
        <dbReference type="Proteomes" id="UP000196084"/>
    </source>
</evidence>
<organism evidence="15 16">
    <name type="scientific">Natronolimnobius baerhuensis</name>
    <dbReference type="NCBI Taxonomy" id="253108"/>
    <lineage>
        <taxon>Archaea</taxon>
        <taxon>Methanobacteriati</taxon>
        <taxon>Methanobacteriota</taxon>
        <taxon>Stenosarchaea group</taxon>
        <taxon>Halobacteria</taxon>
        <taxon>Halobacteriales</taxon>
        <taxon>Natrialbaceae</taxon>
        <taxon>Natronolimnobius</taxon>
    </lineage>
</organism>
<dbReference type="CDD" id="cd00082">
    <property type="entry name" value="HisKA"/>
    <property type="match status" value="1"/>
</dbReference>
<evidence type="ECO:0000256" key="1">
    <source>
        <dbReference type="ARBA" id="ARBA00000085"/>
    </source>
</evidence>
<evidence type="ECO:0000313" key="15">
    <source>
        <dbReference type="EMBL" id="OVE84021.1"/>
    </source>
</evidence>
<keyword evidence="8 15" id="KW-0418">Kinase</keyword>
<dbReference type="SUPFAM" id="SSF55874">
    <property type="entry name" value="ATPase domain of HSP90 chaperone/DNA topoisomerase II/histidine kinase"/>
    <property type="match status" value="1"/>
</dbReference>
<dbReference type="GO" id="GO:0000155">
    <property type="term" value="F:phosphorelay sensor kinase activity"/>
    <property type="evidence" value="ECO:0007669"/>
    <property type="project" value="InterPro"/>
</dbReference>
<dbReference type="InterPro" id="IPR013767">
    <property type="entry name" value="PAS_fold"/>
</dbReference>
<dbReference type="Pfam" id="PF02518">
    <property type="entry name" value="HATPase_c"/>
    <property type="match status" value="1"/>
</dbReference>
<gene>
    <name evidence="15" type="ORF">B2G88_14775</name>
</gene>
<dbReference type="Gene3D" id="3.30.565.10">
    <property type="entry name" value="Histidine kinase-like ATPase, C-terminal domain"/>
    <property type="match status" value="1"/>
</dbReference>
<dbReference type="InterPro" id="IPR000014">
    <property type="entry name" value="PAS"/>
</dbReference>
<evidence type="ECO:0000256" key="5">
    <source>
        <dbReference type="ARBA" id="ARBA00022679"/>
    </source>
</evidence>
<keyword evidence="5" id="KW-0808">Transferase</keyword>
<dbReference type="PROSITE" id="PS50109">
    <property type="entry name" value="HIS_KIN"/>
    <property type="match status" value="1"/>
</dbReference>
<dbReference type="InterPro" id="IPR003594">
    <property type="entry name" value="HATPase_dom"/>
</dbReference>
<dbReference type="InterPro" id="IPR035965">
    <property type="entry name" value="PAS-like_dom_sf"/>
</dbReference>
<sequence>MSPLEPYDSDDFFRRLVGNTSEGVLTIDEHSTIVFANPAIKDILGYEPAELVGSSKLSLIPERLRAAHAAGLEKYLRTGNKHINWGGIELPALHKDGHEVPVLVSLKEHPDTEEKRLFTGLFRDLSDQKLRERRFEAVFNNTYQFTGLLEPDGTLIEANDTALSFGGLKREEIVGTPLWEVIWFQSNERAREIARKGVEKAANGGFIHDEIRVQGEERSAIIDFSIRPVTDHHGTIRWLLPEGRDITSLKKREQHLQVLHRLLRHNLRNDLTAIGGFAETLERELEGKQLEYAAEIVATVEELSELNETAKKLADAALESEFDQEPVQLWPVLATVVERLQDEYPHSQIVLPEPVHLQVAADERLATVFQEVLENAIEHTETAEPVVELEIDDTTPVSIHITDNGPGIPETEQTGVFNEQPVTQLDHGSGLGLWLVELILDDYDGTLSYTDSPGHGARVTISLPRGGETG</sequence>
<dbReference type="Pfam" id="PF08448">
    <property type="entry name" value="PAS_4"/>
    <property type="match status" value="1"/>
</dbReference>
<dbReference type="AlphaFoldDB" id="A0A202E6X8"/>
<dbReference type="GO" id="GO:0007234">
    <property type="term" value="P:osmosensory signaling via phosphorelay pathway"/>
    <property type="evidence" value="ECO:0007669"/>
    <property type="project" value="TreeGrafter"/>
</dbReference>
<dbReference type="Pfam" id="PF00989">
    <property type="entry name" value="PAS"/>
    <property type="match status" value="1"/>
</dbReference>
<accession>A0A202E6X8</accession>
<dbReference type="InterPro" id="IPR036890">
    <property type="entry name" value="HATPase_C_sf"/>
</dbReference>
<keyword evidence="6" id="KW-0812">Transmembrane</keyword>
<feature type="domain" description="Histidine kinase" evidence="13">
    <location>
        <begin position="262"/>
        <end position="467"/>
    </location>
</feature>
<keyword evidence="11" id="KW-0902">Two-component regulatory system</keyword>
<evidence type="ECO:0000256" key="7">
    <source>
        <dbReference type="ARBA" id="ARBA00022741"/>
    </source>
</evidence>
<dbReference type="InterPro" id="IPR050351">
    <property type="entry name" value="BphY/WalK/GraS-like"/>
</dbReference>
<dbReference type="InterPro" id="IPR005467">
    <property type="entry name" value="His_kinase_dom"/>
</dbReference>
<dbReference type="NCBIfam" id="TIGR00229">
    <property type="entry name" value="sensory_box"/>
    <property type="match status" value="2"/>
</dbReference>
<dbReference type="PRINTS" id="PR00344">
    <property type="entry name" value="BCTRLSENSOR"/>
</dbReference>
<dbReference type="PANTHER" id="PTHR42878">
    <property type="entry name" value="TWO-COMPONENT HISTIDINE KINASE"/>
    <property type="match status" value="1"/>
</dbReference>